<organism evidence="1 2">
    <name type="scientific">Bifidobacterium catenulatum subsp. kashiwanohense</name>
    <dbReference type="NCBI Taxonomy" id="630129"/>
    <lineage>
        <taxon>Bacteria</taxon>
        <taxon>Bacillati</taxon>
        <taxon>Actinomycetota</taxon>
        <taxon>Actinomycetes</taxon>
        <taxon>Bifidobacteriales</taxon>
        <taxon>Bifidobacteriaceae</taxon>
        <taxon>Bifidobacterium</taxon>
    </lineage>
</organism>
<protein>
    <submittedName>
        <fullName evidence="1">Uncharacterized protein</fullName>
    </submittedName>
</protein>
<dbReference type="AlphaFoldDB" id="A0AA43P4S7"/>
<dbReference type="EMBL" id="JAOPMH010000001">
    <property type="protein sequence ID" value="MDH7889062.1"/>
    <property type="molecule type" value="Genomic_DNA"/>
</dbReference>
<sequence length="299" mass="34392">MSKHIELANPCPNCQSRLTLSVRRTPLIRFHAVRLACENGCDLRWYYYDLPNRRAWFSTVEQCADYYDGVIRREGEENERILAFECPNCGECPHVSSKSIGRQTFPTVTCRCASYWDRDLHSALCGWLAETKNRTNADILEKIGRSTTFRMEPDCPFCGGPVFVRIIETGDDRRWGFTVHHASPCNLEPLLQGLRPCDKAQEMADDFDKHWRKTVDAVKDTPDCPHCGRPPECAWDHTSDLWSVGCGKCDKPNNGVSDDILTAMASWREHTDAYRRRHDGEGLQNQLTEYWRKTRQVTA</sequence>
<accession>A0AA43P4S7</accession>
<reference evidence="1" key="1">
    <citation type="submission" date="2022-09" db="EMBL/GenBank/DDBJ databases">
        <authorList>
            <person name="Orihara K."/>
        </authorList>
    </citation>
    <scope>NUCLEOTIDE SEQUENCE</scope>
    <source>
        <strain evidence="1">YIT 13062</strain>
    </source>
</reference>
<dbReference type="RefSeq" id="WP_281105257.1">
    <property type="nucleotide sequence ID" value="NZ_JAOPMH010000001.1"/>
</dbReference>
<proteinExistence type="predicted"/>
<dbReference type="Proteomes" id="UP001161916">
    <property type="component" value="Unassembled WGS sequence"/>
</dbReference>
<comment type="caution">
    <text evidence="1">The sequence shown here is derived from an EMBL/GenBank/DDBJ whole genome shotgun (WGS) entry which is preliminary data.</text>
</comment>
<reference evidence="1" key="2">
    <citation type="journal article" date="2023" name="Gut Microbes">
        <title>Characterization of Bifidobacterium kashiwanohense that utilizes both milk- and plant-derived oligosaccharides.</title>
        <authorList>
            <person name="Orihara K."/>
            <person name="Yahagi K."/>
            <person name="Saito Y."/>
            <person name="Watanabe Y."/>
            <person name="Sasai T."/>
            <person name="Hara T."/>
            <person name="Tsukuda N."/>
            <person name="Oki K."/>
            <person name="Fujimoto J."/>
            <person name="Matsuki T."/>
        </authorList>
    </citation>
    <scope>NUCLEOTIDE SEQUENCE</scope>
    <source>
        <strain evidence="1">YIT 13062</strain>
    </source>
</reference>
<evidence type="ECO:0000313" key="1">
    <source>
        <dbReference type="EMBL" id="MDH7889062.1"/>
    </source>
</evidence>
<evidence type="ECO:0000313" key="2">
    <source>
        <dbReference type="Proteomes" id="UP001161916"/>
    </source>
</evidence>
<name>A0AA43P4S7_9BIFI</name>
<gene>
    <name evidence="1" type="ORF">OB951_00255</name>
</gene>